<dbReference type="Gene3D" id="1.10.10.10">
    <property type="entry name" value="Winged helix-like DNA-binding domain superfamily/Winged helix DNA-binding domain"/>
    <property type="match status" value="1"/>
</dbReference>
<evidence type="ECO:0000256" key="1">
    <source>
        <dbReference type="ARBA" id="ARBA00010641"/>
    </source>
</evidence>
<dbReference type="GO" id="GO:0006352">
    <property type="term" value="P:DNA-templated transcription initiation"/>
    <property type="evidence" value="ECO:0007669"/>
    <property type="project" value="InterPro"/>
</dbReference>
<dbReference type="OrthoDB" id="1027298at2"/>
<keyword evidence="3" id="KW-0731">Sigma factor</keyword>
<feature type="domain" description="RNA polymerase sigma factor 70 region 4 type 2" evidence="6">
    <location>
        <begin position="140"/>
        <end position="188"/>
    </location>
</feature>
<dbReference type="CDD" id="cd06171">
    <property type="entry name" value="Sigma70_r4"/>
    <property type="match status" value="1"/>
</dbReference>
<dbReference type="Pfam" id="PF08281">
    <property type="entry name" value="Sigma70_r4_2"/>
    <property type="match status" value="1"/>
</dbReference>
<keyword evidence="4" id="KW-0804">Transcription</keyword>
<sequence>MEAVDINDFNNHRIKEETVIKRILGGEKELYEILVRRNNQKLYRIIRGYLKDESEIEDVMQNSYLKAYTKLYQFNLKSQFSTWLIRIAINESLAEIKKKGKMVHLGGNSQDTDDRFVLELPDNRQLNPLEKMTRKETKHLLENAIDQLEEKYRTVYIMREVEEMSLKDVAAALDISISNVKIRLHRSKGMIKETLYEMSNDTEIFEFGFSRCDRVTEQVMKRI</sequence>
<keyword evidence="8" id="KW-1185">Reference proteome</keyword>
<dbReference type="InterPro" id="IPR039425">
    <property type="entry name" value="RNA_pol_sigma-70-like"/>
</dbReference>
<evidence type="ECO:0000313" key="8">
    <source>
        <dbReference type="Proteomes" id="UP000198393"/>
    </source>
</evidence>
<proteinExistence type="inferred from homology"/>
<dbReference type="InterPro" id="IPR013249">
    <property type="entry name" value="RNA_pol_sigma70_r4_t2"/>
</dbReference>
<dbReference type="InterPro" id="IPR014284">
    <property type="entry name" value="RNA_pol_sigma-70_dom"/>
</dbReference>
<evidence type="ECO:0000313" key="7">
    <source>
        <dbReference type="EMBL" id="SNT17380.1"/>
    </source>
</evidence>
<dbReference type="RefSeq" id="WP_089357345.1">
    <property type="nucleotide sequence ID" value="NZ_FZPD01000004.1"/>
</dbReference>
<dbReference type="InterPro" id="IPR007627">
    <property type="entry name" value="RNA_pol_sigma70_r2"/>
</dbReference>
<dbReference type="NCBIfam" id="NF008888">
    <property type="entry name" value="PRK11922.1"/>
    <property type="match status" value="1"/>
</dbReference>
<dbReference type="AlphaFoldDB" id="A0A239KHB5"/>
<dbReference type="InterPro" id="IPR013325">
    <property type="entry name" value="RNA_pol_sigma_r2"/>
</dbReference>
<dbReference type="InterPro" id="IPR013324">
    <property type="entry name" value="RNA_pol_sigma_r3/r4-like"/>
</dbReference>
<evidence type="ECO:0000256" key="2">
    <source>
        <dbReference type="ARBA" id="ARBA00023015"/>
    </source>
</evidence>
<dbReference type="GO" id="GO:0016987">
    <property type="term" value="F:sigma factor activity"/>
    <property type="evidence" value="ECO:0007669"/>
    <property type="project" value="UniProtKB-KW"/>
</dbReference>
<evidence type="ECO:0000259" key="6">
    <source>
        <dbReference type="Pfam" id="PF08281"/>
    </source>
</evidence>
<dbReference type="InterPro" id="IPR036388">
    <property type="entry name" value="WH-like_DNA-bd_sf"/>
</dbReference>
<feature type="domain" description="RNA polymerase sigma-70 region 2" evidence="5">
    <location>
        <begin position="34"/>
        <end position="100"/>
    </location>
</feature>
<name>A0A239KHB5_EKHLU</name>
<evidence type="ECO:0000256" key="3">
    <source>
        <dbReference type="ARBA" id="ARBA00023082"/>
    </source>
</evidence>
<organism evidence="7 8">
    <name type="scientific">Ekhidna lutea</name>
    <dbReference type="NCBI Taxonomy" id="447679"/>
    <lineage>
        <taxon>Bacteria</taxon>
        <taxon>Pseudomonadati</taxon>
        <taxon>Bacteroidota</taxon>
        <taxon>Cytophagia</taxon>
        <taxon>Cytophagales</taxon>
        <taxon>Reichenbachiellaceae</taxon>
        <taxon>Ekhidna</taxon>
    </lineage>
</organism>
<keyword evidence="2" id="KW-0805">Transcription regulation</keyword>
<gene>
    <name evidence="7" type="ORF">SAMN05421640_2655</name>
</gene>
<evidence type="ECO:0000256" key="4">
    <source>
        <dbReference type="ARBA" id="ARBA00023163"/>
    </source>
</evidence>
<dbReference type="PANTHER" id="PTHR43133:SF51">
    <property type="entry name" value="RNA POLYMERASE SIGMA FACTOR"/>
    <property type="match status" value="1"/>
</dbReference>
<dbReference type="PANTHER" id="PTHR43133">
    <property type="entry name" value="RNA POLYMERASE ECF-TYPE SIGMA FACTO"/>
    <property type="match status" value="1"/>
</dbReference>
<protein>
    <submittedName>
        <fullName evidence="7">RNA polymerase sigma-70 factor, ECF subfamily</fullName>
    </submittedName>
</protein>
<reference evidence="7 8" key="1">
    <citation type="submission" date="2017-06" db="EMBL/GenBank/DDBJ databases">
        <authorList>
            <person name="Kim H.J."/>
            <person name="Triplett B.A."/>
        </authorList>
    </citation>
    <scope>NUCLEOTIDE SEQUENCE [LARGE SCALE GENOMIC DNA]</scope>
    <source>
        <strain evidence="7 8">DSM 19307</strain>
    </source>
</reference>
<dbReference type="SUPFAM" id="SSF88659">
    <property type="entry name" value="Sigma3 and sigma4 domains of RNA polymerase sigma factors"/>
    <property type="match status" value="1"/>
</dbReference>
<dbReference type="Pfam" id="PF04542">
    <property type="entry name" value="Sigma70_r2"/>
    <property type="match status" value="1"/>
</dbReference>
<accession>A0A239KHB5</accession>
<dbReference type="NCBIfam" id="TIGR02937">
    <property type="entry name" value="sigma70-ECF"/>
    <property type="match status" value="1"/>
</dbReference>
<dbReference type="Gene3D" id="1.10.1740.10">
    <property type="match status" value="1"/>
</dbReference>
<dbReference type="Proteomes" id="UP000198393">
    <property type="component" value="Unassembled WGS sequence"/>
</dbReference>
<comment type="similarity">
    <text evidence="1">Belongs to the sigma-70 factor family. ECF subfamily.</text>
</comment>
<dbReference type="EMBL" id="FZPD01000004">
    <property type="protein sequence ID" value="SNT17380.1"/>
    <property type="molecule type" value="Genomic_DNA"/>
</dbReference>
<dbReference type="GO" id="GO:0003677">
    <property type="term" value="F:DNA binding"/>
    <property type="evidence" value="ECO:0007669"/>
    <property type="project" value="InterPro"/>
</dbReference>
<evidence type="ECO:0000259" key="5">
    <source>
        <dbReference type="Pfam" id="PF04542"/>
    </source>
</evidence>
<dbReference type="SUPFAM" id="SSF88946">
    <property type="entry name" value="Sigma2 domain of RNA polymerase sigma factors"/>
    <property type="match status" value="1"/>
</dbReference>